<evidence type="ECO:0000313" key="8">
    <source>
        <dbReference type="Proteomes" id="UP001557484"/>
    </source>
</evidence>
<keyword evidence="8" id="KW-1185">Reference proteome</keyword>
<accession>A0ABV3U0J6</accession>
<dbReference type="Pfam" id="PF00732">
    <property type="entry name" value="GMC_oxred_N"/>
    <property type="match status" value="1"/>
</dbReference>
<dbReference type="InterPro" id="IPR036188">
    <property type="entry name" value="FAD/NAD-bd_sf"/>
</dbReference>
<organism evidence="7 8">
    <name type="scientific">Zhongshania arctica</name>
    <dbReference type="NCBI Taxonomy" id="3238302"/>
    <lineage>
        <taxon>Bacteria</taxon>
        <taxon>Pseudomonadati</taxon>
        <taxon>Pseudomonadota</taxon>
        <taxon>Gammaproteobacteria</taxon>
        <taxon>Cellvibrionales</taxon>
        <taxon>Spongiibacteraceae</taxon>
        <taxon>Zhongshania</taxon>
    </lineage>
</organism>
<keyword evidence="4" id="KW-0560">Oxidoreductase</keyword>
<evidence type="ECO:0000256" key="2">
    <source>
        <dbReference type="ARBA" id="ARBA00022630"/>
    </source>
</evidence>
<dbReference type="Gene3D" id="3.50.50.60">
    <property type="entry name" value="FAD/NAD(P)-binding domain"/>
    <property type="match status" value="2"/>
</dbReference>
<dbReference type="Proteomes" id="UP001557484">
    <property type="component" value="Unassembled WGS sequence"/>
</dbReference>
<evidence type="ECO:0000259" key="5">
    <source>
        <dbReference type="Pfam" id="PF00732"/>
    </source>
</evidence>
<gene>
    <name evidence="7" type="ORF">AB4875_14730</name>
</gene>
<feature type="domain" description="Glucose-methanol-choline oxidoreductase N-terminal" evidence="5">
    <location>
        <begin position="66"/>
        <end position="283"/>
    </location>
</feature>
<dbReference type="Pfam" id="PF13450">
    <property type="entry name" value="NAD_binding_8"/>
    <property type="match status" value="1"/>
</dbReference>
<comment type="caution">
    <text evidence="7">The sequence shown here is derived from an EMBL/GenBank/DDBJ whole genome shotgun (WGS) entry which is preliminary data.</text>
</comment>
<feature type="domain" description="Glucose-methanol-choline oxidoreductase C-terminal" evidence="6">
    <location>
        <begin position="364"/>
        <end position="494"/>
    </location>
</feature>
<dbReference type="PIRSF" id="PIRSF000137">
    <property type="entry name" value="Alcohol_oxidase"/>
    <property type="match status" value="1"/>
</dbReference>
<evidence type="ECO:0000313" key="7">
    <source>
        <dbReference type="EMBL" id="MEX1666748.1"/>
    </source>
</evidence>
<evidence type="ECO:0000256" key="4">
    <source>
        <dbReference type="ARBA" id="ARBA00023002"/>
    </source>
</evidence>
<keyword evidence="2" id="KW-0285">Flavoprotein</keyword>
<dbReference type="PANTHER" id="PTHR46056">
    <property type="entry name" value="LONG-CHAIN-ALCOHOL OXIDASE"/>
    <property type="match status" value="1"/>
</dbReference>
<dbReference type="PANTHER" id="PTHR46056:SF12">
    <property type="entry name" value="LONG-CHAIN-ALCOHOL OXIDASE"/>
    <property type="match status" value="1"/>
</dbReference>
<protein>
    <submittedName>
        <fullName evidence="7">GMC family oxidoreductase N-terminal domain-containing protein</fullName>
    </submittedName>
</protein>
<evidence type="ECO:0000259" key="6">
    <source>
        <dbReference type="Pfam" id="PF05199"/>
    </source>
</evidence>
<dbReference type="InterPro" id="IPR000172">
    <property type="entry name" value="GMC_OxRdtase_N"/>
</dbReference>
<reference evidence="7 8" key="1">
    <citation type="journal article" date="2011" name="Int. J. Syst. Evol. Microbiol.">
        <title>Zhongshania antarctica gen. nov., sp. nov. and Zhongshania guokunii sp. nov., gammaproteobacteria respectively isolated from coastal attached (fast) ice and surface seawater of the Antarctic.</title>
        <authorList>
            <person name="Li H.J."/>
            <person name="Zhang X.Y."/>
            <person name="Chen C.X."/>
            <person name="Zhang Y.J."/>
            <person name="Gao Z.M."/>
            <person name="Yu Y."/>
            <person name="Chen X.L."/>
            <person name="Chen B."/>
            <person name="Zhang Y.Z."/>
        </authorList>
    </citation>
    <scope>NUCLEOTIDE SEQUENCE [LARGE SCALE GENOMIC DNA]</scope>
    <source>
        <strain evidence="7 8">R06B22</strain>
    </source>
</reference>
<proteinExistence type="inferred from homology"/>
<dbReference type="SUPFAM" id="SSF51905">
    <property type="entry name" value="FAD/NAD(P)-binding domain"/>
    <property type="match status" value="1"/>
</dbReference>
<keyword evidence="3" id="KW-0274">FAD</keyword>
<name>A0ABV3U0J6_9GAMM</name>
<dbReference type="Pfam" id="PF05199">
    <property type="entry name" value="GMC_oxred_C"/>
    <property type="match status" value="1"/>
</dbReference>
<comment type="similarity">
    <text evidence="1">Belongs to the GMC oxidoreductase family.</text>
</comment>
<evidence type="ECO:0000256" key="3">
    <source>
        <dbReference type="ARBA" id="ARBA00022827"/>
    </source>
</evidence>
<dbReference type="EMBL" id="JBFRYB010000001">
    <property type="protein sequence ID" value="MEX1666748.1"/>
    <property type="molecule type" value="Genomic_DNA"/>
</dbReference>
<dbReference type="RefSeq" id="WP_368376818.1">
    <property type="nucleotide sequence ID" value="NZ_JBFRYB010000001.1"/>
</dbReference>
<dbReference type="InterPro" id="IPR012132">
    <property type="entry name" value="GMC_OxRdtase"/>
</dbReference>
<evidence type="ECO:0000256" key="1">
    <source>
        <dbReference type="ARBA" id="ARBA00010790"/>
    </source>
</evidence>
<sequence length="511" mass="54883">MLNIIQAKDIKDRKIVLDADAVVIGSGAGGAVMAYKLAKAGMSVVILEAGPYVPSSEFNEELPDMMELLYEDGGAQTNKDGDLGVLQGRCVGGSTVVNGCVTFRTPDFVLEQWQQEFGLNNLTMEALRPYYEEVEKNLSVHENQDYEINANSRIQIRGCDKLGISWKRLHRNTRACAMTGHCLAGCKTDRKQSMLVTYIPWALELGASLYADTKVTKIHTEAGVAKGVSARTSDASGAVVADIKVNAAIVVCAAGAIQTPLLFLESGIANSSAQVGKNFACHPSSAVVAEFEEDIHPWRGALLGSYVDEYMHPDKGGFILEGGGSGPIEMALSTEPGTGAAHLDFMSKIKNYATMVTLIHDHNVGHIRLNAGKKEINYAIADIDFPTMKKALSAAAKIFFAAGAKRVYLPTVSRTVLESESDLGPALDKLENEVHTLRMVSYHPQGTMRMGADKSAAVVSPNGETHDIKNLYVADASLFPSSIIVNPQITVYALSAYIADGITHDRATTLA</sequence>
<dbReference type="InterPro" id="IPR007867">
    <property type="entry name" value="GMC_OxRtase_C"/>
</dbReference>